<feature type="transmembrane region" description="Helical" evidence="2">
    <location>
        <begin position="174"/>
        <end position="194"/>
    </location>
</feature>
<dbReference type="STRING" id="1266370.NITGR_20025"/>
<feature type="domain" description="Acyltransferase 3" evidence="3">
    <location>
        <begin position="31"/>
        <end position="375"/>
    </location>
</feature>
<organism evidence="4 5">
    <name type="scientific">Nitrospina gracilis (strain 3/211)</name>
    <dbReference type="NCBI Taxonomy" id="1266370"/>
    <lineage>
        <taxon>Bacteria</taxon>
        <taxon>Pseudomonadati</taxon>
        <taxon>Nitrospinota/Tectimicrobiota group</taxon>
        <taxon>Nitrospinota</taxon>
        <taxon>Nitrospinia</taxon>
        <taxon>Nitrospinales</taxon>
        <taxon>Nitrospinaceae</taxon>
        <taxon>Nitrospina</taxon>
    </lineage>
</organism>
<gene>
    <name evidence="4" type="ORF">NITGR_20025</name>
</gene>
<dbReference type="Proteomes" id="UP000011704">
    <property type="component" value="Unassembled WGS sequence"/>
</dbReference>
<dbReference type="HOGENOM" id="CLU_005679_2_1_0"/>
<keyword evidence="5" id="KW-1185">Reference proteome</keyword>
<keyword evidence="2" id="KW-1133">Transmembrane helix</keyword>
<name>M1YHM7_NITG3</name>
<dbReference type="AlphaFoldDB" id="M1YHM7"/>
<evidence type="ECO:0000256" key="2">
    <source>
        <dbReference type="SAM" id="Phobius"/>
    </source>
</evidence>
<keyword evidence="4" id="KW-0012">Acyltransferase</keyword>
<feature type="transmembrane region" description="Helical" evidence="2">
    <location>
        <begin position="322"/>
        <end position="345"/>
    </location>
</feature>
<feature type="region of interest" description="Disordered" evidence="1">
    <location>
        <begin position="1"/>
        <end position="20"/>
    </location>
</feature>
<comment type="caution">
    <text evidence="4">The sequence shown here is derived from an EMBL/GenBank/DDBJ whole genome shotgun (WGS) entry which is preliminary data.</text>
</comment>
<dbReference type="InterPro" id="IPR050879">
    <property type="entry name" value="Acyltransferase_3"/>
</dbReference>
<accession>M1YHM7</accession>
<dbReference type="OrthoDB" id="9767863at2"/>
<evidence type="ECO:0000313" key="5">
    <source>
        <dbReference type="Proteomes" id="UP000011704"/>
    </source>
</evidence>
<protein>
    <submittedName>
        <fullName evidence="4">Putative O-acyltransferase, transmembrane</fullName>
    </submittedName>
</protein>
<dbReference type="GO" id="GO:0016747">
    <property type="term" value="F:acyltransferase activity, transferring groups other than amino-acyl groups"/>
    <property type="evidence" value="ECO:0007669"/>
    <property type="project" value="InterPro"/>
</dbReference>
<sequence>MPTTSETPVPVTPSPASPPAAAAPAVARFWALDVLRGLAALGVVVWHYRHFTPFAPSLETERPFNAPLLFFYNSGFVMVDLFFCLSGFIFFWKYAESIQRREIDFKKFLYLRWTRLYPLHLTTLLFVAIAQFLIHSNHNAAFVYQFNDVRHFVLNLFMVSQWGLEEGLSFNGPAWSISVEMFLYIAFFGVVFAFGRRNALAAVLLAALGWFLYANYYDWIILKATIGEGLVSFFMGGFAYKVYNAVTRDNGPRVPAALALSATGMLAFWGIVYFLTYHPGPWAAALGNWFFWTVVLGFPVTVLFLGLVDYSKRAEAVFRKLAFLGDISYAVYLLHFPVQLLFFFAGQKGAIDFTSPAIFLLYVGGTVGIAWLVYHGFEVPARRFLRKRFSKP</sequence>
<keyword evidence="2" id="KW-0472">Membrane</keyword>
<dbReference type="InterPro" id="IPR002656">
    <property type="entry name" value="Acyl_transf_3_dom"/>
</dbReference>
<dbReference type="EMBL" id="CAQJ01000022">
    <property type="protein sequence ID" value="CCQ89990.1"/>
    <property type="molecule type" value="Genomic_DNA"/>
</dbReference>
<dbReference type="PANTHER" id="PTHR23028">
    <property type="entry name" value="ACETYLTRANSFERASE"/>
    <property type="match status" value="1"/>
</dbReference>
<reference evidence="4 5" key="1">
    <citation type="journal article" date="2013" name="Front. Microbiol.">
        <title>The genome of Nitrospina gracilis illuminates the metabolism and evolution of the major marine nitrite oxidizer.</title>
        <authorList>
            <person name="Luecker S."/>
            <person name="Nowka B."/>
            <person name="Rattei T."/>
            <person name="Spieck E."/>
            <person name="and Daims H."/>
        </authorList>
    </citation>
    <scope>NUCLEOTIDE SEQUENCE [LARGE SCALE GENOMIC DNA]</scope>
    <source>
        <strain evidence="4 5">3/211</strain>
    </source>
</reference>
<feature type="transmembrane region" description="Helical" evidence="2">
    <location>
        <begin position="289"/>
        <end position="310"/>
    </location>
</feature>
<evidence type="ECO:0000313" key="4">
    <source>
        <dbReference type="EMBL" id="CCQ89990.1"/>
    </source>
</evidence>
<evidence type="ECO:0000256" key="1">
    <source>
        <dbReference type="SAM" id="MobiDB-lite"/>
    </source>
</evidence>
<evidence type="ECO:0000259" key="3">
    <source>
        <dbReference type="Pfam" id="PF01757"/>
    </source>
</evidence>
<keyword evidence="4" id="KW-0808">Transferase</keyword>
<keyword evidence="2 4" id="KW-0812">Transmembrane</keyword>
<feature type="transmembrane region" description="Helical" evidence="2">
    <location>
        <begin position="69"/>
        <end position="95"/>
    </location>
</feature>
<feature type="transmembrane region" description="Helical" evidence="2">
    <location>
        <begin position="116"/>
        <end position="134"/>
    </location>
</feature>
<feature type="transmembrane region" description="Helical" evidence="2">
    <location>
        <begin position="222"/>
        <end position="243"/>
    </location>
</feature>
<feature type="transmembrane region" description="Helical" evidence="2">
    <location>
        <begin position="357"/>
        <end position="377"/>
    </location>
</feature>
<dbReference type="InParanoid" id="M1YHM7"/>
<dbReference type="Pfam" id="PF01757">
    <property type="entry name" value="Acyl_transf_3"/>
    <property type="match status" value="1"/>
</dbReference>
<feature type="transmembrane region" description="Helical" evidence="2">
    <location>
        <begin position="199"/>
        <end position="216"/>
    </location>
</feature>
<feature type="transmembrane region" description="Helical" evidence="2">
    <location>
        <begin position="255"/>
        <end position="277"/>
    </location>
</feature>
<proteinExistence type="predicted"/>